<evidence type="ECO:0000256" key="2">
    <source>
        <dbReference type="ARBA" id="ARBA00022737"/>
    </source>
</evidence>
<keyword evidence="4" id="KW-0862">Zinc</keyword>
<feature type="domain" description="C2H2-type" evidence="7">
    <location>
        <begin position="399"/>
        <end position="427"/>
    </location>
</feature>
<organism evidence="8 9">
    <name type="scientific">Anopheles dirus</name>
    <dbReference type="NCBI Taxonomy" id="7168"/>
    <lineage>
        <taxon>Eukaryota</taxon>
        <taxon>Metazoa</taxon>
        <taxon>Ecdysozoa</taxon>
        <taxon>Arthropoda</taxon>
        <taxon>Hexapoda</taxon>
        <taxon>Insecta</taxon>
        <taxon>Pterygota</taxon>
        <taxon>Neoptera</taxon>
        <taxon>Endopterygota</taxon>
        <taxon>Diptera</taxon>
        <taxon>Nematocera</taxon>
        <taxon>Culicoidea</taxon>
        <taxon>Culicidae</taxon>
        <taxon>Anophelinae</taxon>
        <taxon>Anopheles</taxon>
    </lineage>
</organism>
<dbReference type="VEuPathDB" id="VectorBase:ADIR007670"/>
<evidence type="ECO:0000313" key="9">
    <source>
        <dbReference type="Proteomes" id="UP000075884"/>
    </source>
</evidence>
<feature type="region of interest" description="Disordered" evidence="6">
    <location>
        <begin position="537"/>
        <end position="576"/>
    </location>
</feature>
<dbReference type="SMART" id="SM00355">
    <property type="entry name" value="ZnF_C2H2"/>
    <property type="match status" value="11"/>
</dbReference>
<evidence type="ECO:0000256" key="1">
    <source>
        <dbReference type="ARBA" id="ARBA00022723"/>
    </source>
</evidence>
<evidence type="ECO:0000256" key="6">
    <source>
        <dbReference type="SAM" id="MobiDB-lite"/>
    </source>
</evidence>
<dbReference type="STRING" id="7168.A0A182NJ46"/>
<dbReference type="GO" id="GO:0005634">
    <property type="term" value="C:nucleus"/>
    <property type="evidence" value="ECO:0007669"/>
    <property type="project" value="TreeGrafter"/>
</dbReference>
<reference evidence="9" key="1">
    <citation type="submission" date="2013-03" db="EMBL/GenBank/DDBJ databases">
        <title>The Genome Sequence of Anopheles dirus WRAIR2.</title>
        <authorList>
            <consortium name="The Broad Institute Genomics Platform"/>
            <person name="Neafsey D.E."/>
            <person name="Walton C."/>
            <person name="Walker B."/>
            <person name="Young S.K."/>
            <person name="Zeng Q."/>
            <person name="Gargeya S."/>
            <person name="Fitzgerald M."/>
            <person name="Haas B."/>
            <person name="Abouelleil A."/>
            <person name="Allen A.W."/>
            <person name="Alvarado L."/>
            <person name="Arachchi H.M."/>
            <person name="Berlin A.M."/>
            <person name="Chapman S.B."/>
            <person name="Gainer-Dewar J."/>
            <person name="Goldberg J."/>
            <person name="Griggs A."/>
            <person name="Gujja S."/>
            <person name="Hansen M."/>
            <person name="Howarth C."/>
            <person name="Imamovic A."/>
            <person name="Ireland A."/>
            <person name="Larimer J."/>
            <person name="McCowan C."/>
            <person name="Murphy C."/>
            <person name="Pearson M."/>
            <person name="Poon T.W."/>
            <person name="Priest M."/>
            <person name="Roberts A."/>
            <person name="Saif S."/>
            <person name="Shea T."/>
            <person name="Sisk P."/>
            <person name="Sykes S."/>
            <person name="Wortman J."/>
            <person name="Nusbaum C."/>
            <person name="Birren B."/>
        </authorList>
    </citation>
    <scope>NUCLEOTIDE SEQUENCE [LARGE SCALE GENOMIC DNA]</scope>
    <source>
        <strain evidence="9">WRAIR2</strain>
    </source>
</reference>
<dbReference type="PROSITE" id="PS00028">
    <property type="entry name" value="ZINC_FINGER_C2H2_1"/>
    <property type="match status" value="7"/>
</dbReference>
<dbReference type="FunFam" id="3.30.160.60:FF:000065">
    <property type="entry name" value="B-cell CLL/lymphoma 6, member B"/>
    <property type="match status" value="1"/>
</dbReference>
<name>A0A182NJ46_9DIPT</name>
<keyword evidence="2" id="KW-0677">Repeat</keyword>
<feature type="domain" description="C2H2-type" evidence="7">
    <location>
        <begin position="456"/>
        <end position="483"/>
    </location>
</feature>
<feature type="compositionally biased region" description="Polar residues" evidence="6">
    <location>
        <begin position="23"/>
        <end position="48"/>
    </location>
</feature>
<feature type="compositionally biased region" description="Basic and acidic residues" evidence="6">
    <location>
        <begin position="546"/>
        <end position="561"/>
    </location>
</feature>
<feature type="region of interest" description="Disordered" evidence="6">
    <location>
        <begin position="11"/>
        <end position="48"/>
    </location>
</feature>
<evidence type="ECO:0000256" key="4">
    <source>
        <dbReference type="ARBA" id="ARBA00022833"/>
    </source>
</evidence>
<feature type="compositionally biased region" description="Polar residues" evidence="6">
    <location>
        <begin position="167"/>
        <end position="185"/>
    </location>
</feature>
<proteinExistence type="predicted"/>
<accession>A0A182NJ46</accession>
<dbReference type="AlphaFoldDB" id="A0A182NJ46"/>
<dbReference type="PANTHER" id="PTHR24408:SF67">
    <property type="entry name" value="C2H2-TYPE DOMAIN-CONTAINING PROTEIN"/>
    <property type="match status" value="1"/>
</dbReference>
<feature type="domain" description="C2H2-type" evidence="7">
    <location>
        <begin position="320"/>
        <end position="342"/>
    </location>
</feature>
<dbReference type="Pfam" id="PF00096">
    <property type="entry name" value="zf-C2H2"/>
    <property type="match status" value="2"/>
</dbReference>
<evidence type="ECO:0000256" key="5">
    <source>
        <dbReference type="PROSITE-ProRule" id="PRU00042"/>
    </source>
</evidence>
<evidence type="ECO:0000256" key="3">
    <source>
        <dbReference type="ARBA" id="ARBA00022771"/>
    </source>
</evidence>
<dbReference type="InterPro" id="IPR036236">
    <property type="entry name" value="Znf_C2H2_sf"/>
</dbReference>
<dbReference type="Proteomes" id="UP000075884">
    <property type="component" value="Unassembled WGS sequence"/>
</dbReference>
<reference evidence="8" key="2">
    <citation type="submission" date="2020-05" db="UniProtKB">
        <authorList>
            <consortium name="EnsemblMetazoa"/>
        </authorList>
    </citation>
    <scope>IDENTIFICATION</scope>
    <source>
        <strain evidence="8">WRAIR2</strain>
    </source>
</reference>
<keyword evidence="1" id="KW-0479">Metal-binding</keyword>
<protein>
    <recommendedName>
        <fullName evidence="7">C2H2-type domain-containing protein</fullName>
    </recommendedName>
</protein>
<dbReference type="GO" id="GO:0008270">
    <property type="term" value="F:zinc ion binding"/>
    <property type="evidence" value="ECO:0007669"/>
    <property type="project" value="UniProtKB-KW"/>
</dbReference>
<sequence length="628" mass="71114">MEPVPPPILARFGGKDSSPLVKRNTQPRLRPLGTSTNGATIPSPTTSGIATGASVANIPANKRNPKPNIPVECKRCKTTLPSAVALIRHCVFEHLSQPGWKTRVLPKKEIDQYKHLKRKLVCGTCGICMFDSKEEVKQHMIDEHGLKCPPVRDDTVARTEDELSMSVELNPSMSPHSVRSYSPESPQRRTLPKPTTEGLQATNFLREEALCDETNSDRMEAFWRTITSKSLLEWYQHEKPHKCSRKGCPYKFASYEVREQHLRCHAENDSTPDGCSNSTDGVVVRKRFTFKCIRCDRKFDSWKPCLAHLWHDHQTDLGMLRCLLCEKRFTYVVHVLKHLHTHRPKALRDVACRYGCGQKFANAAQRSVHETALHRRKGISHGEEQEQEVEQKLRWYSERRCNICKHMFSNTKILSKHIKTVHLQIKPFVCNVCGYKCARKATLNIHIRQHSGLKPLACKSCPFRTADPSALSYHERRHRLEKAYRCQICGIRLTQPSTLRYHMQSQHPQEYQRMKCTLCDYTSINAQNLRRHQANHKAGLIQTNDEDSRPEADGGTRERNGAHHGGRLGGGCASSIGRAPDNVPEISSDCFLPLESVDSMVHDTGGITIPAAVVTLPAALSEETQFPI</sequence>
<dbReference type="Gene3D" id="3.30.160.60">
    <property type="entry name" value="Classic Zinc Finger"/>
    <property type="match status" value="2"/>
</dbReference>
<feature type="domain" description="C2H2-type" evidence="7">
    <location>
        <begin position="484"/>
        <end position="512"/>
    </location>
</feature>
<dbReference type="InterPro" id="IPR013087">
    <property type="entry name" value="Znf_C2H2_type"/>
</dbReference>
<dbReference type="EnsemblMetazoa" id="ADIR007670-RA">
    <property type="protein sequence ID" value="ADIR007670-PA"/>
    <property type="gene ID" value="ADIR007670"/>
</dbReference>
<evidence type="ECO:0000259" key="7">
    <source>
        <dbReference type="PROSITE" id="PS50157"/>
    </source>
</evidence>
<dbReference type="GO" id="GO:0043565">
    <property type="term" value="F:sequence-specific DNA binding"/>
    <property type="evidence" value="ECO:0007669"/>
    <property type="project" value="TreeGrafter"/>
</dbReference>
<dbReference type="GO" id="GO:0000981">
    <property type="term" value="F:DNA-binding transcription factor activity, RNA polymerase II-specific"/>
    <property type="evidence" value="ECO:0007669"/>
    <property type="project" value="TreeGrafter"/>
</dbReference>
<keyword evidence="9" id="KW-1185">Reference proteome</keyword>
<feature type="region of interest" description="Disordered" evidence="6">
    <location>
        <begin position="166"/>
        <end position="195"/>
    </location>
</feature>
<keyword evidence="3 5" id="KW-0863">Zinc-finger</keyword>
<feature type="domain" description="C2H2-type" evidence="7">
    <location>
        <begin position="428"/>
        <end position="455"/>
    </location>
</feature>
<evidence type="ECO:0000313" key="8">
    <source>
        <dbReference type="EnsemblMetazoa" id="ADIR007670-PA"/>
    </source>
</evidence>
<dbReference type="PANTHER" id="PTHR24408">
    <property type="entry name" value="ZINC FINGER PROTEIN"/>
    <property type="match status" value="1"/>
</dbReference>
<dbReference type="SUPFAM" id="SSF57667">
    <property type="entry name" value="beta-beta-alpha zinc fingers"/>
    <property type="match status" value="3"/>
</dbReference>
<dbReference type="PROSITE" id="PS50157">
    <property type="entry name" value="ZINC_FINGER_C2H2_2"/>
    <property type="match status" value="5"/>
</dbReference>